<evidence type="ECO:0008006" key="4">
    <source>
        <dbReference type="Google" id="ProtNLM"/>
    </source>
</evidence>
<reference evidence="3" key="1">
    <citation type="journal article" date="2019" name="Int. J. Syst. Evol. Microbiol.">
        <title>The Global Catalogue of Microorganisms (GCM) 10K type strain sequencing project: providing services to taxonomists for standard genome sequencing and annotation.</title>
        <authorList>
            <consortium name="The Broad Institute Genomics Platform"/>
            <consortium name="The Broad Institute Genome Sequencing Center for Infectious Disease"/>
            <person name="Wu L."/>
            <person name="Ma J."/>
        </authorList>
    </citation>
    <scope>NUCLEOTIDE SEQUENCE [LARGE SCALE GENOMIC DNA]</scope>
    <source>
        <strain evidence="3">JCM 13518</strain>
    </source>
</reference>
<feature type="region of interest" description="Disordered" evidence="1">
    <location>
        <begin position="71"/>
        <end position="107"/>
    </location>
</feature>
<keyword evidence="3" id="KW-1185">Reference proteome</keyword>
<feature type="compositionally biased region" description="Low complexity" evidence="1">
    <location>
        <begin position="26"/>
        <end position="44"/>
    </location>
</feature>
<evidence type="ECO:0000313" key="2">
    <source>
        <dbReference type="EMBL" id="GAA1723710.1"/>
    </source>
</evidence>
<dbReference type="Proteomes" id="UP001501057">
    <property type="component" value="Unassembled WGS sequence"/>
</dbReference>
<proteinExistence type="predicted"/>
<evidence type="ECO:0000256" key="1">
    <source>
        <dbReference type="SAM" id="MobiDB-lite"/>
    </source>
</evidence>
<comment type="caution">
    <text evidence="2">The sequence shown here is derived from an EMBL/GenBank/DDBJ whole genome shotgun (WGS) entry which is preliminary data.</text>
</comment>
<name>A0ABP4VHF7_9ACTN</name>
<feature type="region of interest" description="Disordered" evidence="1">
    <location>
        <begin position="26"/>
        <end position="51"/>
    </location>
</feature>
<feature type="compositionally biased region" description="Low complexity" evidence="1">
    <location>
        <begin position="71"/>
        <end position="84"/>
    </location>
</feature>
<gene>
    <name evidence="2" type="ORF">GCM10009710_00590</name>
</gene>
<accession>A0ABP4VHF7</accession>
<evidence type="ECO:0000313" key="3">
    <source>
        <dbReference type="Proteomes" id="UP001501057"/>
    </source>
</evidence>
<dbReference type="EMBL" id="BAAAME010000001">
    <property type="protein sequence ID" value="GAA1723710.1"/>
    <property type="molecule type" value="Genomic_DNA"/>
</dbReference>
<protein>
    <recommendedName>
        <fullName evidence="4">Secreted protein</fullName>
    </recommendedName>
</protein>
<sequence length="125" mass="12330">MRLEPGRLLRLKVWSRGTTAAWATGAWSSPSWSWSPSAKSATKSLPPPSTPYVGSCSESTSSSVVISFSAATSSSWSPSASTAAGPKTAPSAAGVGSVVPAEGTGSDVLGASATVVRSVGAAATD</sequence>
<organism evidence="2 3">
    <name type="scientific">Aeromicrobium alkaliterrae</name>
    <dbReference type="NCBI Taxonomy" id="302168"/>
    <lineage>
        <taxon>Bacteria</taxon>
        <taxon>Bacillati</taxon>
        <taxon>Actinomycetota</taxon>
        <taxon>Actinomycetes</taxon>
        <taxon>Propionibacteriales</taxon>
        <taxon>Nocardioidaceae</taxon>
        <taxon>Aeromicrobium</taxon>
    </lineage>
</organism>